<feature type="region of interest" description="Disordered" evidence="1">
    <location>
        <begin position="647"/>
        <end position="687"/>
    </location>
</feature>
<dbReference type="AlphaFoldDB" id="A0A197JAY1"/>
<reference evidence="3 4" key="1">
    <citation type="submission" date="2016-05" db="EMBL/GenBank/DDBJ databases">
        <title>Genome sequencing reveals origins of a unique bacterial endosymbiosis in the earliest lineages of terrestrial Fungi.</title>
        <authorList>
            <consortium name="DOE Joint Genome Institute"/>
            <person name="Uehling J."/>
            <person name="Gryganskyi A."/>
            <person name="Hameed K."/>
            <person name="Tschaplinski T."/>
            <person name="Misztal P."/>
            <person name="Wu S."/>
            <person name="Desiro A."/>
            <person name="Vande Pol N."/>
            <person name="Du Z.-Y."/>
            <person name="Zienkiewicz A."/>
            <person name="Zienkiewicz K."/>
            <person name="Morin E."/>
            <person name="Tisserant E."/>
            <person name="Splivallo R."/>
            <person name="Hainaut M."/>
            <person name="Henrissat B."/>
            <person name="Ohm R."/>
            <person name="Kuo A."/>
            <person name="Yan J."/>
            <person name="Lipzen A."/>
            <person name="Nolan M."/>
            <person name="Labutti K."/>
            <person name="Barry K."/>
            <person name="Goldstein A."/>
            <person name="Labbe J."/>
            <person name="Schadt C."/>
            <person name="Tuskan G."/>
            <person name="Grigoriev I."/>
            <person name="Martin F."/>
            <person name="Vilgalys R."/>
            <person name="Bonito G."/>
        </authorList>
    </citation>
    <scope>NUCLEOTIDE SEQUENCE [LARGE SCALE GENOMIC DNA]</scope>
    <source>
        <strain evidence="3 4">AG-77</strain>
    </source>
</reference>
<accession>A0A197JAY1</accession>
<protein>
    <submittedName>
        <fullName evidence="3">Uncharacterized protein</fullName>
    </submittedName>
</protein>
<keyword evidence="2" id="KW-0732">Signal</keyword>
<evidence type="ECO:0000313" key="3">
    <source>
        <dbReference type="EMBL" id="OAQ22265.1"/>
    </source>
</evidence>
<feature type="signal peptide" evidence="2">
    <location>
        <begin position="1"/>
        <end position="18"/>
    </location>
</feature>
<gene>
    <name evidence="3" type="ORF">K457DRAFT_143541</name>
</gene>
<proteinExistence type="predicted"/>
<feature type="chain" id="PRO_5008275760" evidence="2">
    <location>
        <begin position="19"/>
        <end position="715"/>
    </location>
</feature>
<evidence type="ECO:0000313" key="4">
    <source>
        <dbReference type="Proteomes" id="UP000078512"/>
    </source>
</evidence>
<evidence type="ECO:0000256" key="1">
    <source>
        <dbReference type="SAM" id="MobiDB-lite"/>
    </source>
</evidence>
<sequence length="715" mass="78564">MRIIQWITLFAGVSIVSATWPDTTKYYGGDATKLPDNPQDLDVAKFSNLPDGQVDGAHEIKALSSLRQFAFETEDMYKADKLASPPWTKSLKVLPTLQGGNLKGFVPISNANVQAHLTANGYVQSAGKNTWESSKVKAAKEIVGTYWGIPVQRTGTGRNIGYRSVTGSVGAKGQRIMGHADTIKSIADTLKYAASLKGDNAWSSAMKFSSPAMKSTLETFHREMDTITWVRFREAGGSVSKDPSGTWTYNIPTQDPNASTKEEITANGHIVTARAFLKTTSTLSTMSNYPEQIVYSNACSAITKRYLFGRRLAKRADRCMPEDIQVVGDDSMGVSSMTTDDQLRAEVNSLRGVKALTGNQKILPNDMGEGFTVDPADSTELDPSSVMEGALTGDEAWEAVEGSFNDILDNAPETVDRSLTSKVMKTLKKNAQARIQALKEVPFGAPTDKIITAEARKMALERMAAKYLNTYGNHYQKDDTDDPDAEDLDPDALEISMEMPFHDIDYRNLADLKDIAEGNLIDDVAALDSSVGGLEKSPTENDGGLDYFRPELAVAGTTEYSKLWGFLGDKIDAVLKDPKTPKWKLLRARAMLSRAQKSIEVRNKELQNKQKEGGEITQLDIDEYDAMHEFYGKVSDSLVDKDIDSMPDTAEDKANPLPEFSRDPGMIPKLSPRTTFKTQKGKPMGWRGGIRAIADANRRWNHATRPFSVGGNKKN</sequence>
<dbReference type="EMBL" id="KV442190">
    <property type="protein sequence ID" value="OAQ22265.1"/>
    <property type="molecule type" value="Genomic_DNA"/>
</dbReference>
<evidence type="ECO:0000256" key="2">
    <source>
        <dbReference type="SAM" id="SignalP"/>
    </source>
</evidence>
<keyword evidence="4" id="KW-1185">Reference proteome</keyword>
<organism evidence="3 4">
    <name type="scientific">Linnemannia elongata AG-77</name>
    <dbReference type="NCBI Taxonomy" id="1314771"/>
    <lineage>
        <taxon>Eukaryota</taxon>
        <taxon>Fungi</taxon>
        <taxon>Fungi incertae sedis</taxon>
        <taxon>Mucoromycota</taxon>
        <taxon>Mortierellomycotina</taxon>
        <taxon>Mortierellomycetes</taxon>
        <taxon>Mortierellales</taxon>
        <taxon>Mortierellaceae</taxon>
        <taxon>Linnemannia</taxon>
    </lineage>
</organism>
<name>A0A197JAY1_9FUNG</name>
<dbReference type="Proteomes" id="UP000078512">
    <property type="component" value="Unassembled WGS sequence"/>
</dbReference>